<organism evidence="2 3">
    <name type="scientific">Nocardioides endophyticus</name>
    <dbReference type="NCBI Taxonomy" id="1353775"/>
    <lineage>
        <taxon>Bacteria</taxon>
        <taxon>Bacillati</taxon>
        <taxon>Actinomycetota</taxon>
        <taxon>Actinomycetes</taxon>
        <taxon>Propionibacteriales</taxon>
        <taxon>Nocardioidaceae</taxon>
        <taxon>Nocardioides</taxon>
    </lineage>
</organism>
<proteinExistence type="predicted"/>
<sequence length="266" mass="28095">MTSLTRRHRGAVLAAVVLGVVGVLCAVLLPTFAAPGGLVPGALRSERAHDDTGLRVAGDGSLPETAPKLGAPNEPLSSAERGYAYHLARQAMPADARDILGEPGGELLTADLPALAERTPARLVTVAVYDYATDRLHQLLVDLTHHTIVRDESTQGLQLPPTQAETATALALALEAKPAPAFVAEYRKLSNTPLLVPDQVSAIAGAWRPAAARPTSPQTQVCGRHRCVQLMVALPTGQYLDTTDIVVDLSTRTVLRTELEAPSHAQ</sequence>
<name>A0ABP8ZJG8_9ACTN</name>
<accession>A0ABP8ZJG8</accession>
<evidence type="ECO:0000256" key="1">
    <source>
        <dbReference type="SAM" id="MobiDB-lite"/>
    </source>
</evidence>
<dbReference type="Proteomes" id="UP001499882">
    <property type="component" value="Unassembled WGS sequence"/>
</dbReference>
<dbReference type="EMBL" id="BAABKN010000036">
    <property type="protein sequence ID" value="GAA4758445.1"/>
    <property type="molecule type" value="Genomic_DNA"/>
</dbReference>
<evidence type="ECO:0000313" key="3">
    <source>
        <dbReference type="Proteomes" id="UP001499882"/>
    </source>
</evidence>
<reference evidence="3" key="1">
    <citation type="journal article" date="2019" name="Int. J. Syst. Evol. Microbiol.">
        <title>The Global Catalogue of Microorganisms (GCM) 10K type strain sequencing project: providing services to taxonomists for standard genome sequencing and annotation.</title>
        <authorList>
            <consortium name="The Broad Institute Genomics Platform"/>
            <consortium name="The Broad Institute Genome Sequencing Center for Infectious Disease"/>
            <person name="Wu L."/>
            <person name="Ma J."/>
        </authorList>
    </citation>
    <scope>NUCLEOTIDE SEQUENCE [LARGE SCALE GENOMIC DNA]</scope>
    <source>
        <strain evidence="3">JCM 18532</strain>
    </source>
</reference>
<protein>
    <recommendedName>
        <fullName evidence="4">Tat pathway signal sequence domain protein</fullName>
    </recommendedName>
</protein>
<dbReference type="RefSeq" id="WP_345529863.1">
    <property type="nucleotide sequence ID" value="NZ_BAABKN010000036.1"/>
</dbReference>
<gene>
    <name evidence="2" type="ORF">GCM10023350_50260</name>
</gene>
<keyword evidence="3" id="KW-1185">Reference proteome</keyword>
<comment type="caution">
    <text evidence="2">The sequence shown here is derived from an EMBL/GenBank/DDBJ whole genome shotgun (WGS) entry which is preliminary data.</text>
</comment>
<feature type="region of interest" description="Disordered" evidence="1">
    <location>
        <begin position="53"/>
        <end position="75"/>
    </location>
</feature>
<evidence type="ECO:0000313" key="2">
    <source>
        <dbReference type="EMBL" id="GAA4758445.1"/>
    </source>
</evidence>
<evidence type="ECO:0008006" key="4">
    <source>
        <dbReference type="Google" id="ProtNLM"/>
    </source>
</evidence>